<evidence type="ECO:0000256" key="2">
    <source>
        <dbReference type="SAM" id="SignalP"/>
    </source>
</evidence>
<accession>A0A6F8T8I9</accession>
<dbReference type="Proteomes" id="UP000502894">
    <property type="component" value="Chromosome"/>
</dbReference>
<evidence type="ECO:0000313" key="3">
    <source>
        <dbReference type="EMBL" id="BCA96789.1"/>
    </source>
</evidence>
<feature type="compositionally biased region" description="Polar residues" evidence="1">
    <location>
        <begin position="433"/>
        <end position="442"/>
    </location>
</feature>
<evidence type="ECO:0000256" key="1">
    <source>
        <dbReference type="SAM" id="MobiDB-lite"/>
    </source>
</evidence>
<proteinExistence type="predicted"/>
<sequence length="454" mass="49480">MKLVSRLFFINLFCLTALPAVADNGTVGVGFQTGQQPNNNTQTLQQYLQYLGGYLGYDLTQSPTANNSTISQKLLNEVATQLVQGYVFTTFFGAIPVNTYSQALSQFLPTSSAGANIINSRANLTFSYQNYSSPSQGQGALTVSNLIDQQTYQQDPVSQAVLNILTTPDYTYCMQFDQSAWNQSCNYLYQNLVMANVVGDIPNPGKVQFFSFQENQQLLGQLNSNSLIAPLLYSTDSPGQGTGSPTPSGNKNPGLEAQTQIEVAANFIRYASGQVAPGTLPSLQSYTTLYNTAYPTGKTSITQVQQKQAQATLATYFANLRIFAAQSSVGMGNLYYILSKRLPQKLGTSSDNSPILSSEALSEFRMASWRLFNSDLSTNKQWINQINNASSATVQKEIATLLAEINYQMYLDRQLQERILLTNSIMLIQNTRSSQPSADFGNSGSSTDSTGGGQ</sequence>
<organism evidence="3 4">
    <name type="scientific">Legionella antarctica</name>
    <dbReference type="NCBI Taxonomy" id="2708020"/>
    <lineage>
        <taxon>Bacteria</taxon>
        <taxon>Pseudomonadati</taxon>
        <taxon>Pseudomonadota</taxon>
        <taxon>Gammaproteobacteria</taxon>
        <taxon>Legionellales</taxon>
        <taxon>Legionellaceae</taxon>
        <taxon>Legionella</taxon>
    </lineage>
</organism>
<feature type="signal peptide" evidence="2">
    <location>
        <begin position="1"/>
        <end position="22"/>
    </location>
</feature>
<dbReference type="NCBIfam" id="NF038225">
    <property type="entry name" value="IcmX_IVB"/>
    <property type="match status" value="1"/>
</dbReference>
<dbReference type="AlphaFoldDB" id="A0A6F8T8I9"/>
<dbReference type="EMBL" id="AP022839">
    <property type="protein sequence ID" value="BCA96789.1"/>
    <property type="molecule type" value="Genomic_DNA"/>
</dbReference>
<feature type="compositionally biased region" description="Low complexity" evidence="1">
    <location>
        <begin position="443"/>
        <end position="454"/>
    </location>
</feature>
<keyword evidence="4" id="KW-1185">Reference proteome</keyword>
<feature type="region of interest" description="Disordered" evidence="1">
    <location>
        <begin position="433"/>
        <end position="454"/>
    </location>
</feature>
<gene>
    <name evidence="3" type="primary">icmX</name>
    <name evidence="3" type="ORF">TUM19329_31500</name>
</gene>
<dbReference type="KEGG" id="lant:TUM19329_31500"/>
<protein>
    <submittedName>
        <fullName evidence="3">Intracellular multiplication protein IcmX</fullName>
    </submittedName>
</protein>
<evidence type="ECO:0000313" key="4">
    <source>
        <dbReference type="Proteomes" id="UP000502894"/>
    </source>
</evidence>
<reference evidence="3" key="1">
    <citation type="journal article" date="2020" name="Microbiol. Resour. Announc.">
        <title>Complete Genome Sequence of Novel Psychrotolerant Legionella Strain TUM19329, Isolated from Antarctic Lake Sediment.</title>
        <authorList>
            <person name="Shimada S."/>
            <person name="Nakai R."/>
            <person name="Aoki K."/>
            <person name="Shimoeda N."/>
            <person name="Ohno G."/>
            <person name="Miyazaki Y."/>
            <person name="Kudoh S."/>
            <person name="Imura S."/>
            <person name="Watanabe K."/>
            <person name="Ishii Y."/>
            <person name="Tateda K."/>
        </authorList>
    </citation>
    <scope>NUCLEOTIDE SEQUENCE [LARGE SCALE GENOMIC DNA]</scope>
    <source>
        <strain evidence="3">TUM19329</strain>
    </source>
</reference>
<name>A0A6F8T8I9_9GAMM</name>
<dbReference type="RefSeq" id="WP_173238021.1">
    <property type="nucleotide sequence ID" value="NZ_AP022839.1"/>
</dbReference>
<keyword evidence="2" id="KW-0732">Signal</keyword>
<feature type="chain" id="PRO_5026094081" evidence="2">
    <location>
        <begin position="23"/>
        <end position="454"/>
    </location>
</feature>